<evidence type="ECO:0000256" key="8">
    <source>
        <dbReference type="ARBA" id="ARBA00022989"/>
    </source>
</evidence>
<dbReference type="GO" id="GO:0000155">
    <property type="term" value="F:phosphorelay sensor kinase activity"/>
    <property type="evidence" value="ECO:0007669"/>
    <property type="project" value="InterPro"/>
</dbReference>
<dbReference type="PROSITE" id="PS50885">
    <property type="entry name" value="HAMP"/>
    <property type="match status" value="1"/>
</dbReference>
<dbReference type="SUPFAM" id="SSF47384">
    <property type="entry name" value="Homodimeric domain of signal transducing histidine kinase"/>
    <property type="match status" value="1"/>
</dbReference>
<evidence type="ECO:0000256" key="7">
    <source>
        <dbReference type="ARBA" id="ARBA00022777"/>
    </source>
</evidence>
<dbReference type="InterPro" id="IPR036890">
    <property type="entry name" value="HATPase_C_sf"/>
</dbReference>
<dbReference type="SMART" id="SM00387">
    <property type="entry name" value="HATPase_c"/>
    <property type="match status" value="1"/>
</dbReference>
<name>A0A1H8SZK2_9GAMM</name>
<dbReference type="Gene3D" id="1.10.287.130">
    <property type="match status" value="1"/>
</dbReference>
<keyword evidence="10 11" id="KW-0472">Membrane</keyword>
<dbReference type="InterPro" id="IPR013727">
    <property type="entry name" value="2CSK_N"/>
</dbReference>
<dbReference type="GO" id="GO:0005886">
    <property type="term" value="C:plasma membrane"/>
    <property type="evidence" value="ECO:0007669"/>
    <property type="project" value="TreeGrafter"/>
</dbReference>
<dbReference type="AlphaFoldDB" id="A0A1H8SZK2"/>
<keyword evidence="6 11" id="KW-0812">Transmembrane</keyword>
<dbReference type="Pfam" id="PF02518">
    <property type="entry name" value="HATPase_c"/>
    <property type="match status" value="1"/>
</dbReference>
<feature type="transmembrane region" description="Helical" evidence="11">
    <location>
        <begin position="168"/>
        <end position="191"/>
    </location>
</feature>
<proteinExistence type="predicted"/>
<dbReference type="InterPro" id="IPR036097">
    <property type="entry name" value="HisK_dim/P_sf"/>
</dbReference>
<dbReference type="SUPFAM" id="SSF55874">
    <property type="entry name" value="ATPase domain of HSP90 chaperone/DNA topoisomerase II/histidine kinase"/>
    <property type="match status" value="1"/>
</dbReference>
<dbReference type="PANTHER" id="PTHR45436:SF1">
    <property type="entry name" value="SENSOR PROTEIN QSEC"/>
    <property type="match status" value="1"/>
</dbReference>
<reference evidence="14 15" key="1">
    <citation type="submission" date="2016-10" db="EMBL/GenBank/DDBJ databases">
        <authorList>
            <person name="de Groot N.N."/>
        </authorList>
    </citation>
    <scope>NUCLEOTIDE SEQUENCE [LARGE SCALE GENOMIC DNA]</scope>
    <source>
        <strain evidence="14 15">CGMCC 1.6291</strain>
    </source>
</reference>
<evidence type="ECO:0000256" key="2">
    <source>
        <dbReference type="ARBA" id="ARBA00004370"/>
    </source>
</evidence>
<dbReference type="InterPro" id="IPR004358">
    <property type="entry name" value="Sig_transdc_His_kin-like_C"/>
</dbReference>
<dbReference type="SMART" id="SM00388">
    <property type="entry name" value="HisKA"/>
    <property type="match status" value="1"/>
</dbReference>
<evidence type="ECO:0000313" key="15">
    <source>
        <dbReference type="Proteomes" id="UP000199657"/>
    </source>
</evidence>
<evidence type="ECO:0000256" key="3">
    <source>
        <dbReference type="ARBA" id="ARBA00012438"/>
    </source>
</evidence>
<dbReference type="PANTHER" id="PTHR45436">
    <property type="entry name" value="SENSOR HISTIDINE KINASE YKOH"/>
    <property type="match status" value="1"/>
</dbReference>
<keyword evidence="7 14" id="KW-0418">Kinase</keyword>
<evidence type="ECO:0000256" key="1">
    <source>
        <dbReference type="ARBA" id="ARBA00000085"/>
    </source>
</evidence>
<keyword evidence="8 11" id="KW-1133">Transmembrane helix</keyword>
<dbReference type="Pfam" id="PF08521">
    <property type="entry name" value="2CSK_N"/>
    <property type="match status" value="1"/>
</dbReference>
<keyword evidence="5" id="KW-0808">Transferase</keyword>
<comment type="subcellular location">
    <subcellularLocation>
        <location evidence="2">Membrane</location>
    </subcellularLocation>
</comment>
<feature type="transmembrane region" description="Helical" evidence="11">
    <location>
        <begin position="18"/>
        <end position="35"/>
    </location>
</feature>
<evidence type="ECO:0000256" key="10">
    <source>
        <dbReference type="ARBA" id="ARBA00023136"/>
    </source>
</evidence>
<evidence type="ECO:0000256" key="9">
    <source>
        <dbReference type="ARBA" id="ARBA00023012"/>
    </source>
</evidence>
<dbReference type="InterPro" id="IPR003660">
    <property type="entry name" value="HAMP_dom"/>
</dbReference>
<keyword evidence="15" id="KW-1185">Reference proteome</keyword>
<dbReference type="PROSITE" id="PS50109">
    <property type="entry name" value="HIS_KIN"/>
    <property type="match status" value="1"/>
</dbReference>
<sequence length="476" mass="52226">MKILNPFRRSRSSIQQRLLLWLLLPVTALAVLLVLDDYRSAHRAADRAYDRLLEASALAIADRVVISEGHTGVDLPYAALDMLGSPADDRIYYRVAGPEDAFLTGYEDLPAPSGDAEGRRAFYDAEYLGEDVRVVQLSEPVTTQETRGQMTVRVAQTRNERMDLVRELTAMAVLRLVALIGLVSILAWLAIRASLAPLRQLRAEIQGKSPKDLTPLESDVPREVRDLVGAIDDLMRRLARSIEVMQQFSASAAHQLRSPLAALQTHAELAQRERDPERARDQLRQLVSITRRTSRLANQLLQYARSAADEAALSREPVDLAELARETASEHVPAALDVDVDLGFEEGARPVHVVGDPVLLREALRNLVNNAIHYCPAGAEVTVRVNAHPGWGYLEVEDNGPGIPEQERARVVERFYRGEDTRHKPLGSGLGLAIADAVARTHGGALELLTPASGRGLLARIRLPDRDAGDGAAGTD</sequence>
<dbReference type="RefSeq" id="WP_091642708.1">
    <property type="nucleotide sequence ID" value="NZ_FOEG01000003.1"/>
</dbReference>
<dbReference type="Pfam" id="PF00512">
    <property type="entry name" value="HisKA"/>
    <property type="match status" value="1"/>
</dbReference>
<dbReference type="EMBL" id="FOEG01000003">
    <property type="protein sequence ID" value="SEO83955.1"/>
    <property type="molecule type" value="Genomic_DNA"/>
</dbReference>
<dbReference type="InterPro" id="IPR050428">
    <property type="entry name" value="TCS_sensor_his_kinase"/>
</dbReference>
<keyword evidence="9" id="KW-0902">Two-component regulatory system</keyword>
<comment type="catalytic activity">
    <reaction evidence="1">
        <text>ATP + protein L-histidine = ADP + protein N-phospho-L-histidine.</text>
        <dbReference type="EC" id="2.7.13.3"/>
    </reaction>
</comment>
<organism evidence="14 15">
    <name type="scientific">Aquisalimonas asiatica</name>
    <dbReference type="NCBI Taxonomy" id="406100"/>
    <lineage>
        <taxon>Bacteria</taxon>
        <taxon>Pseudomonadati</taxon>
        <taxon>Pseudomonadota</taxon>
        <taxon>Gammaproteobacteria</taxon>
        <taxon>Chromatiales</taxon>
        <taxon>Ectothiorhodospiraceae</taxon>
        <taxon>Aquisalimonas</taxon>
    </lineage>
</organism>
<keyword evidence="4" id="KW-0597">Phosphoprotein</keyword>
<gene>
    <name evidence="14" type="ORF">SAMN04488052_103299</name>
</gene>
<evidence type="ECO:0000256" key="4">
    <source>
        <dbReference type="ARBA" id="ARBA00022553"/>
    </source>
</evidence>
<dbReference type="PRINTS" id="PR00344">
    <property type="entry name" value="BCTRLSENSOR"/>
</dbReference>
<evidence type="ECO:0000259" key="12">
    <source>
        <dbReference type="PROSITE" id="PS50109"/>
    </source>
</evidence>
<evidence type="ECO:0000313" key="14">
    <source>
        <dbReference type="EMBL" id="SEO83955.1"/>
    </source>
</evidence>
<evidence type="ECO:0000259" key="13">
    <source>
        <dbReference type="PROSITE" id="PS50885"/>
    </source>
</evidence>
<dbReference type="InterPro" id="IPR003661">
    <property type="entry name" value="HisK_dim/P_dom"/>
</dbReference>
<feature type="domain" description="Histidine kinase" evidence="12">
    <location>
        <begin position="251"/>
        <end position="467"/>
    </location>
</feature>
<evidence type="ECO:0000256" key="5">
    <source>
        <dbReference type="ARBA" id="ARBA00022679"/>
    </source>
</evidence>
<dbReference type="CDD" id="cd00082">
    <property type="entry name" value="HisKA"/>
    <property type="match status" value="1"/>
</dbReference>
<feature type="domain" description="HAMP" evidence="13">
    <location>
        <begin position="192"/>
        <end position="243"/>
    </location>
</feature>
<dbReference type="CDD" id="cd00075">
    <property type="entry name" value="HATPase"/>
    <property type="match status" value="1"/>
</dbReference>
<protein>
    <recommendedName>
        <fullName evidence="3">histidine kinase</fullName>
        <ecNumber evidence="3">2.7.13.3</ecNumber>
    </recommendedName>
</protein>
<dbReference type="OrthoDB" id="9809567at2"/>
<dbReference type="STRING" id="406100.SAMN04488052_103299"/>
<evidence type="ECO:0000256" key="6">
    <source>
        <dbReference type="ARBA" id="ARBA00022692"/>
    </source>
</evidence>
<dbReference type="InterPro" id="IPR005467">
    <property type="entry name" value="His_kinase_dom"/>
</dbReference>
<dbReference type="Proteomes" id="UP000199657">
    <property type="component" value="Unassembled WGS sequence"/>
</dbReference>
<dbReference type="InterPro" id="IPR003594">
    <property type="entry name" value="HATPase_dom"/>
</dbReference>
<dbReference type="EC" id="2.7.13.3" evidence="3"/>
<dbReference type="Gene3D" id="3.30.565.10">
    <property type="entry name" value="Histidine kinase-like ATPase, C-terminal domain"/>
    <property type="match status" value="1"/>
</dbReference>
<evidence type="ECO:0000256" key="11">
    <source>
        <dbReference type="SAM" id="Phobius"/>
    </source>
</evidence>
<accession>A0A1H8SZK2</accession>